<accession>I3SLP6</accession>
<dbReference type="EMBL" id="BT141394">
    <property type="protein sequence ID" value="AFK41188.1"/>
    <property type="molecule type" value="mRNA"/>
</dbReference>
<feature type="compositionally biased region" description="Basic and acidic residues" evidence="1">
    <location>
        <begin position="69"/>
        <end position="86"/>
    </location>
</feature>
<sequence length="235" mass="25820">MDLTEEKVDLWTPLHCLLEVANRTNFSKSNSQGTPHAKLEGNLATPQGGQKKSETTTKSETLASVQSAKTKDNGHKAKLGDDKDGKTFPSGPRKRRRVRPDSQKKKAASKIMLDATESRCNGENSAIWFSLVASEDQKGEFPLPQISACYLRIKDGNVPVSFIHKYLAKKLNLASEAEVVITCRGQSLLPSLKPHNIVDLWLCTTPSSKKIRASVGSSAKEFVMVLSYSRNPLPL</sequence>
<evidence type="ECO:0008006" key="3">
    <source>
        <dbReference type="Google" id="ProtNLM"/>
    </source>
</evidence>
<proteinExistence type="evidence at transcript level"/>
<reference evidence="2" key="1">
    <citation type="submission" date="2012-05" db="EMBL/GenBank/DDBJ databases">
        <authorList>
            <person name="Krishnakumar V."/>
            <person name="Cheung F."/>
            <person name="Xiao Y."/>
            <person name="Chan A."/>
            <person name="Moskal W.A."/>
            <person name="Town C.D."/>
        </authorList>
    </citation>
    <scope>NUCLEOTIDE SEQUENCE</scope>
</reference>
<evidence type="ECO:0000313" key="2">
    <source>
        <dbReference type="EMBL" id="AFK41188.1"/>
    </source>
</evidence>
<evidence type="ECO:0000256" key="1">
    <source>
        <dbReference type="SAM" id="MobiDB-lite"/>
    </source>
</evidence>
<protein>
    <recommendedName>
        <fullName evidence="3">E3 ubiquitin protein ligase DRIP2</fullName>
    </recommendedName>
</protein>
<name>I3SLP6_LOTJA</name>
<dbReference type="PANTHER" id="PTHR46293">
    <property type="entry name" value="E3 UBIQUITIN PROTEIN LIGASE DRIP1"/>
    <property type="match status" value="1"/>
</dbReference>
<dbReference type="AlphaFoldDB" id="I3SLP6"/>
<dbReference type="InterPro" id="IPR044807">
    <property type="entry name" value="DRIP1-like"/>
</dbReference>
<dbReference type="GO" id="GO:0004842">
    <property type="term" value="F:ubiquitin-protein transferase activity"/>
    <property type="evidence" value="ECO:0007669"/>
    <property type="project" value="InterPro"/>
</dbReference>
<organism evidence="2">
    <name type="scientific">Lotus japonicus</name>
    <name type="common">Lotus corniculatus var. japonicus</name>
    <dbReference type="NCBI Taxonomy" id="34305"/>
    <lineage>
        <taxon>Eukaryota</taxon>
        <taxon>Viridiplantae</taxon>
        <taxon>Streptophyta</taxon>
        <taxon>Embryophyta</taxon>
        <taxon>Tracheophyta</taxon>
        <taxon>Spermatophyta</taxon>
        <taxon>Magnoliopsida</taxon>
        <taxon>eudicotyledons</taxon>
        <taxon>Gunneridae</taxon>
        <taxon>Pentapetalae</taxon>
        <taxon>rosids</taxon>
        <taxon>fabids</taxon>
        <taxon>Fabales</taxon>
        <taxon>Fabaceae</taxon>
        <taxon>Papilionoideae</taxon>
        <taxon>50 kb inversion clade</taxon>
        <taxon>NPAAA clade</taxon>
        <taxon>Hologalegina</taxon>
        <taxon>robinioid clade</taxon>
        <taxon>Loteae</taxon>
        <taxon>Lotus</taxon>
    </lineage>
</organism>
<dbReference type="PANTHER" id="PTHR46293:SF1">
    <property type="entry name" value="OS03G0632800 PROTEIN"/>
    <property type="match status" value="1"/>
</dbReference>
<feature type="region of interest" description="Disordered" evidence="1">
    <location>
        <begin position="26"/>
        <end position="111"/>
    </location>
</feature>